<dbReference type="Gene3D" id="3.30.420.40">
    <property type="match status" value="2"/>
</dbReference>
<organism evidence="4 6">
    <name type="scientific">Clostridium septicum</name>
    <dbReference type="NCBI Taxonomy" id="1504"/>
    <lineage>
        <taxon>Bacteria</taxon>
        <taxon>Bacillati</taxon>
        <taxon>Bacillota</taxon>
        <taxon>Clostridia</taxon>
        <taxon>Eubacteriales</taxon>
        <taxon>Clostridiaceae</taxon>
        <taxon>Clostridium</taxon>
    </lineage>
</organism>
<proteinExistence type="inferred from homology"/>
<keyword evidence="3" id="KW-0119">Carbohydrate metabolism</keyword>
<evidence type="ECO:0000256" key="1">
    <source>
        <dbReference type="ARBA" id="ARBA00002486"/>
    </source>
</evidence>
<dbReference type="SUPFAM" id="SSF53067">
    <property type="entry name" value="Actin-like ATPase domain"/>
    <property type="match status" value="1"/>
</dbReference>
<comment type="similarity">
    <text evidence="2">Belongs to the ROK (NagC/XylR) family.</text>
</comment>
<comment type="function">
    <text evidence="1">Transcriptional repressor of xylose-utilizing enzymes.</text>
</comment>
<evidence type="ECO:0000313" key="7">
    <source>
        <dbReference type="Proteomes" id="UP001055437"/>
    </source>
</evidence>
<reference evidence="5" key="2">
    <citation type="submission" date="2022-06" db="EMBL/GenBank/DDBJ databases">
        <authorList>
            <person name="Holder M.E."/>
            <person name="Ajami N.J."/>
            <person name="Petrosino J.F."/>
        </authorList>
    </citation>
    <scope>NUCLEOTIDE SEQUENCE</scope>
    <source>
        <strain evidence="5">RMA 8861</strain>
    </source>
</reference>
<dbReference type="InterPro" id="IPR000600">
    <property type="entry name" value="ROK"/>
</dbReference>
<dbReference type="OrthoDB" id="6501901at2"/>
<evidence type="ECO:0000313" key="6">
    <source>
        <dbReference type="Proteomes" id="UP000280586"/>
    </source>
</evidence>
<dbReference type="Proteomes" id="UP001055437">
    <property type="component" value="Chromosome"/>
</dbReference>
<evidence type="ECO:0000313" key="5">
    <source>
        <dbReference type="EMBL" id="USS00847.1"/>
    </source>
</evidence>
<dbReference type="SUPFAM" id="SSF46785">
    <property type="entry name" value="Winged helix' DNA-binding domain"/>
    <property type="match status" value="1"/>
</dbReference>
<reference evidence="4 6" key="1">
    <citation type="submission" date="2017-09" db="EMBL/GenBank/DDBJ databases">
        <authorList>
            <person name="Thomas P."/>
            <person name="Seyboldt C."/>
        </authorList>
    </citation>
    <scope>NUCLEOTIDE SEQUENCE [LARGE SCALE GENOMIC DNA]</scope>
    <source>
        <strain evidence="4 6">DSM 7534</strain>
    </source>
</reference>
<dbReference type="RefSeq" id="WP_066673743.1">
    <property type="nucleotide sequence ID" value="NZ_CABMIZ010000002.1"/>
</dbReference>
<dbReference type="Proteomes" id="UP000280586">
    <property type="component" value="Chromosome"/>
</dbReference>
<dbReference type="InterPro" id="IPR043129">
    <property type="entry name" value="ATPase_NBD"/>
</dbReference>
<evidence type="ECO:0000256" key="2">
    <source>
        <dbReference type="ARBA" id="ARBA00006479"/>
    </source>
</evidence>
<protein>
    <submittedName>
        <fullName evidence="4">ROK family protein</fullName>
    </submittedName>
</protein>
<dbReference type="KEGG" id="csep:CP523_07245"/>
<sequence>MANSGTIRNININNIRKALGANESISKSDLAKYIGLSFPTVSNTIEYLIKKNEVIEVGIQDSLGGRCAKKYSLNPMYALSLSLYLEGFKLCWIVNDFCENKIESGSVICKSDILMEIDKVVSLIKSKYPQLASIMIGVASNVNDGKIISEMEYIELQGVDIVKYFKDKYDIPVNIENDMNVAAIGYWERHENNDIEAVVSIYMGENGVGSSLVINGKVWGGASNFAGEIHYLPICEDNKIYPICGFRDINIVEYYGNIIQSYIALVNPNLIVLYNNSYIENKLDEIKNYCKSRVPRIVIPEIIISNEFRADYEYGLNSMANELIS</sequence>
<dbReference type="PANTHER" id="PTHR18964">
    <property type="entry name" value="ROK (REPRESSOR, ORF, KINASE) FAMILY"/>
    <property type="match status" value="1"/>
</dbReference>
<keyword evidence="3" id="KW-0859">Xylose metabolism</keyword>
<dbReference type="PANTHER" id="PTHR18964:SF149">
    <property type="entry name" value="BIFUNCTIONAL UDP-N-ACETYLGLUCOSAMINE 2-EPIMERASE_N-ACETYLMANNOSAMINE KINASE"/>
    <property type="match status" value="1"/>
</dbReference>
<dbReference type="Pfam" id="PF00480">
    <property type="entry name" value="ROK"/>
    <property type="match status" value="1"/>
</dbReference>
<dbReference type="EMBL" id="CP023671">
    <property type="protein sequence ID" value="AYE34258.1"/>
    <property type="molecule type" value="Genomic_DNA"/>
</dbReference>
<evidence type="ECO:0000313" key="4">
    <source>
        <dbReference type="EMBL" id="AYE34258.1"/>
    </source>
</evidence>
<dbReference type="InterPro" id="IPR036388">
    <property type="entry name" value="WH-like_DNA-bd_sf"/>
</dbReference>
<dbReference type="CDD" id="cd23763">
    <property type="entry name" value="ASKHA_ATPase_ROK"/>
    <property type="match status" value="1"/>
</dbReference>
<gene>
    <name evidence="4" type="ORF">CP523_07245</name>
    <name evidence="5" type="ORF">NH397_15585</name>
</gene>
<dbReference type="Gene3D" id="1.10.10.10">
    <property type="entry name" value="Winged helix-like DNA-binding domain superfamily/Winged helix DNA-binding domain"/>
    <property type="match status" value="1"/>
</dbReference>
<accession>A0A9N7JKF4</accession>
<dbReference type="GeneID" id="303560469"/>
<evidence type="ECO:0000256" key="3">
    <source>
        <dbReference type="ARBA" id="ARBA00022629"/>
    </source>
</evidence>
<dbReference type="EMBL" id="CP099799">
    <property type="protein sequence ID" value="USS00847.1"/>
    <property type="molecule type" value="Genomic_DNA"/>
</dbReference>
<dbReference type="GO" id="GO:0042732">
    <property type="term" value="P:D-xylose metabolic process"/>
    <property type="evidence" value="ECO:0007669"/>
    <property type="project" value="UniProtKB-KW"/>
</dbReference>
<dbReference type="InterPro" id="IPR036390">
    <property type="entry name" value="WH_DNA-bd_sf"/>
</dbReference>
<keyword evidence="7" id="KW-1185">Reference proteome</keyword>
<dbReference type="AlphaFoldDB" id="A0A9N7JKF4"/>
<name>A0A9N7JKF4_CLOSE</name>